<dbReference type="PANTHER" id="PTHR46932:SF12">
    <property type="entry name" value="HEAVY METAL-ASSOCIATED ISOPRENYLATED PLANT PROTEIN 47"/>
    <property type="match status" value="1"/>
</dbReference>
<evidence type="ECO:0000313" key="1">
    <source>
        <dbReference type="EMBL" id="WOH00797.1"/>
    </source>
</evidence>
<gene>
    <name evidence="1" type="ORF">DCAR_0520172</name>
</gene>
<dbReference type="AlphaFoldDB" id="A0AAF0X5F5"/>
<name>A0AAF0X5F5_DAUCS</name>
<evidence type="ECO:0000313" key="2">
    <source>
        <dbReference type="Proteomes" id="UP000077755"/>
    </source>
</evidence>
<dbReference type="Proteomes" id="UP000077755">
    <property type="component" value="Chromosome 5"/>
</dbReference>
<dbReference type="EMBL" id="CP093347">
    <property type="protein sequence ID" value="WOH00797.1"/>
    <property type="molecule type" value="Genomic_DNA"/>
</dbReference>
<reference evidence="1" key="2">
    <citation type="submission" date="2022-03" db="EMBL/GenBank/DDBJ databases">
        <title>Draft title - Genomic analysis of global carrot germplasm unveils the trajectory of domestication and the origin of high carotenoid orange carrot.</title>
        <authorList>
            <person name="Iorizzo M."/>
            <person name="Ellison S."/>
            <person name="Senalik D."/>
            <person name="Macko-Podgorni A."/>
            <person name="Grzebelus D."/>
            <person name="Bostan H."/>
            <person name="Rolling W."/>
            <person name="Curaba J."/>
            <person name="Simon P."/>
        </authorList>
    </citation>
    <scope>NUCLEOTIDE SEQUENCE</scope>
    <source>
        <tissue evidence="1">Leaf</tissue>
    </source>
</reference>
<dbReference type="PANTHER" id="PTHR46932">
    <property type="entry name" value="HEAVY METAL-ASSOCIATED ISOPRENYLATED PLANT PROTEIN 47"/>
    <property type="match status" value="1"/>
</dbReference>
<reference evidence="1" key="1">
    <citation type="journal article" date="2016" name="Nat. Genet.">
        <title>A high-quality carrot genome assembly provides new insights into carotenoid accumulation and asterid genome evolution.</title>
        <authorList>
            <person name="Iorizzo M."/>
            <person name="Ellison S."/>
            <person name="Senalik D."/>
            <person name="Zeng P."/>
            <person name="Satapoomin P."/>
            <person name="Huang J."/>
            <person name="Bowman M."/>
            <person name="Iovene M."/>
            <person name="Sanseverino W."/>
            <person name="Cavagnaro P."/>
            <person name="Yildiz M."/>
            <person name="Macko-Podgorni A."/>
            <person name="Moranska E."/>
            <person name="Grzebelus E."/>
            <person name="Grzebelus D."/>
            <person name="Ashrafi H."/>
            <person name="Zheng Z."/>
            <person name="Cheng S."/>
            <person name="Spooner D."/>
            <person name="Van Deynze A."/>
            <person name="Simon P."/>
        </authorList>
    </citation>
    <scope>NUCLEOTIDE SEQUENCE</scope>
    <source>
        <tissue evidence="1">Leaf</tissue>
    </source>
</reference>
<protein>
    <recommendedName>
        <fullName evidence="3">HMA domain-containing protein</fullName>
    </recommendedName>
</protein>
<organism evidence="1 2">
    <name type="scientific">Daucus carota subsp. sativus</name>
    <name type="common">Carrot</name>
    <dbReference type="NCBI Taxonomy" id="79200"/>
    <lineage>
        <taxon>Eukaryota</taxon>
        <taxon>Viridiplantae</taxon>
        <taxon>Streptophyta</taxon>
        <taxon>Embryophyta</taxon>
        <taxon>Tracheophyta</taxon>
        <taxon>Spermatophyta</taxon>
        <taxon>Magnoliopsida</taxon>
        <taxon>eudicotyledons</taxon>
        <taxon>Gunneridae</taxon>
        <taxon>Pentapetalae</taxon>
        <taxon>asterids</taxon>
        <taxon>campanulids</taxon>
        <taxon>Apiales</taxon>
        <taxon>Apiaceae</taxon>
        <taxon>Apioideae</taxon>
        <taxon>Scandiceae</taxon>
        <taxon>Daucinae</taxon>
        <taxon>Daucus</taxon>
        <taxon>Daucus sect. Daucus</taxon>
    </lineage>
</organism>
<proteinExistence type="predicted"/>
<accession>A0AAF0X5F5</accession>
<keyword evidence="2" id="KW-1185">Reference proteome</keyword>
<sequence>MEKQRIIVKVAMKKDKDRSKAMKVVAGVTGVISVKIGGDDQNTLTVIGSEVDAVRLARSLMKKFGSASLVKVEQVVKVYRFDQEQYAASMIYEGQRADNYNNNYGQPSFYNTTPLPQYTPQYHYPYEKPNYDSGCSIM</sequence>
<dbReference type="Gene3D" id="3.30.70.100">
    <property type="match status" value="1"/>
</dbReference>
<dbReference type="InterPro" id="IPR042885">
    <property type="entry name" value="HIPP47/16"/>
</dbReference>
<evidence type="ECO:0008006" key="3">
    <source>
        <dbReference type="Google" id="ProtNLM"/>
    </source>
</evidence>